<dbReference type="GO" id="GO:0050567">
    <property type="term" value="F:glutaminyl-tRNA synthase (glutamine-hydrolyzing) activity"/>
    <property type="evidence" value="ECO:0007669"/>
    <property type="project" value="UniProtKB-UniRule"/>
</dbReference>
<feature type="active site" description="Charge relay system" evidence="7">
    <location>
        <position position="153"/>
    </location>
</feature>
<evidence type="ECO:0000313" key="10">
    <source>
        <dbReference type="Proteomes" id="UP000230638"/>
    </source>
</evidence>
<dbReference type="GO" id="GO:0016740">
    <property type="term" value="F:transferase activity"/>
    <property type="evidence" value="ECO:0007669"/>
    <property type="project" value="UniProtKB-KW"/>
</dbReference>
<feature type="active site" description="Acyl-ester intermediate" evidence="7">
    <location>
        <position position="177"/>
    </location>
</feature>
<dbReference type="InterPro" id="IPR004412">
    <property type="entry name" value="GatA"/>
</dbReference>
<keyword evidence="3 7" id="KW-0547">Nucleotide-binding</keyword>
<comment type="subunit">
    <text evidence="7">Heterotrimer of A, B and C subunits.</text>
</comment>
<reference evidence="9 10" key="1">
    <citation type="submission" date="2017-09" db="EMBL/GenBank/DDBJ databases">
        <title>Depth-based differentiation of microbial function through sediment-hosted aquifers and enrichment of novel symbionts in the deep terrestrial subsurface.</title>
        <authorList>
            <person name="Probst A.J."/>
            <person name="Ladd B."/>
            <person name="Jarett J.K."/>
            <person name="Geller-Mcgrath D.E."/>
            <person name="Sieber C.M."/>
            <person name="Emerson J.B."/>
            <person name="Anantharaman K."/>
            <person name="Thomas B.C."/>
            <person name="Malmstrom R."/>
            <person name="Stieglmeier M."/>
            <person name="Klingl A."/>
            <person name="Woyke T."/>
            <person name="Ryan C.M."/>
            <person name="Banfield J.F."/>
        </authorList>
    </citation>
    <scope>NUCLEOTIDE SEQUENCE [LARGE SCALE GENOMIC DNA]</scope>
    <source>
        <strain evidence="9">CG22_combo_CG10-13_8_21_14_all_47_15</strain>
    </source>
</reference>
<dbReference type="GO" id="GO:0006412">
    <property type="term" value="P:translation"/>
    <property type="evidence" value="ECO:0007669"/>
    <property type="project" value="UniProtKB-UniRule"/>
</dbReference>
<evidence type="ECO:0000256" key="4">
    <source>
        <dbReference type="ARBA" id="ARBA00022840"/>
    </source>
</evidence>
<dbReference type="InterPro" id="IPR036928">
    <property type="entry name" value="AS_sf"/>
</dbReference>
<proteinExistence type="inferred from homology"/>
<dbReference type="NCBIfam" id="TIGR00132">
    <property type="entry name" value="gatA"/>
    <property type="match status" value="1"/>
</dbReference>
<dbReference type="Pfam" id="PF01425">
    <property type="entry name" value="Amidase"/>
    <property type="match status" value="1"/>
</dbReference>
<gene>
    <name evidence="7" type="primary">gatA</name>
    <name evidence="9" type="ORF">COW88_02970</name>
</gene>
<evidence type="ECO:0000256" key="1">
    <source>
        <dbReference type="ARBA" id="ARBA00008069"/>
    </source>
</evidence>
<dbReference type="SUPFAM" id="SSF75304">
    <property type="entry name" value="Amidase signature (AS) enzymes"/>
    <property type="match status" value="1"/>
</dbReference>
<evidence type="ECO:0000256" key="3">
    <source>
        <dbReference type="ARBA" id="ARBA00022741"/>
    </source>
</evidence>
<dbReference type="HAMAP" id="MF_00120">
    <property type="entry name" value="GatA"/>
    <property type="match status" value="1"/>
</dbReference>
<dbReference type="Proteomes" id="UP000230638">
    <property type="component" value="Unassembled WGS sequence"/>
</dbReference>
<dbReference type="InterPro" id="IPR020556">
    <property type="entry name" value="Amidase_CS"/>
</dbReference>
<dbReference type="InterPro" id="IPR023631">
    <property type="entry name" value="Amidase_dom"/>
</dbReference>
<dbReference type="Gene3D" id="3.90.1300.10">
    <property type="entry name" value="Amidase signature (AS) domain"/>
    <property type="match status" value="1"/>
</dbReference>
<evidence type="ECO:0000259" key="8">
    <source>
        <dbReference type="Pfam" id="PF01425"/>
    </source>
</evidence>
<comment type="function">
    <text evidence="7">Allows the formation of correctly charged Gln-tRNA(Gln) through the transamidation of misacylated Glu-tRNA(Gln) in organisms which lack glutaminyl-tRNA synthetase. The reaction takes place in the presence of glutamine and ATP through an activated gamma-phospho-Glu-tRNA(Gln).</text>
</comment>
<organism evidence="9 10">
    <name type="scientific">Candidatus Lloydbacteria bacterium CG22_combo_CG10-13_8_21_14_all_47_15</name>
    <dbReference type="NCBI Taxonomy" id="1974635"/>
    <lineage>
        <taxon>Bacteria</taxon>
        <taxon>Candidatus Lloydiibacteriota</taxon>
    </lineage>
</organism>
<keyword evidence="5 7" id="KW-0648">Protein biosynthesis</keyword>
<accession>A0A2H0CUS4</accession>
<dbReference type="PANTHER" id="PTHR11895">
    <property type="entry name" value="TRANSAMIDASE"/>
    <property type="match status" value="1"/>
</dbReference>
<comment type="catalytic activity">
    <reaction evidence="6 7">
        <text>L-glutamyl-tRNA(Gln) + L-glutamine + ATP + H2O = L-glutaminyl-tRNA(Gln) + L-glutamate + ADP + phosphate + H(+)</text>
        <dbReference type="Rhea" id="RHEA:17521"/>
        <dbReference type="Rhea" id="RHEA-COMP:9681"/>
        <dbReference type="Rhea" id="RHEA-COMP:9684"/>
        <dbReference type="ChEBI" id="CHEBI:15377"/>
        <dbReference type="ChEBI" id="CHEBI:15378"/>
        <dbReference type="ChEBI" id="CHEBI:29985"/>
        <dbReference type="ChEBI" id="CHEBI:30616"/>
        <dbReference type="ChEBI" id="CHEBI:43474"/>
        <dbReference type="ChEBI" id="CHEBI:58359"/>
        <dbReference type="ChEBI" id="CHEBI:78520"/>
        <dbReference type="ChEBI" id="CHEBI:78521"/>
        <dbReference type="ChEBI" id="CHEBI:456216"/>
        <dbReference type="EC" id="6.3.5.7"/>
    </reaction>
</comment>
<evidence type="ECO:0000256" key="2">
    <source>
        <dbReference type="ARBA" id="ARBA00022598"/>
    </source>
</evidence>
<evidence type="ECO:0000256" key="5">
    <source>
        <dbReference type="ARBA" id="ARBA00022917"/>
    </source>
</evidence>
<dbReference type="EC" id="6.3.5.7" evidence="7"/>
<dbReference type="EMBL" id="PCTL01000029">
    <property type="protein sequence ID" value="PIP73140.1"/>
    <property type="molecule type" value="Genomic_DNA"/>
</dbReference>
<dbReference type="GO" id="GO:0005524">
    <property type="term" value="F:ATP binding"/>
    <property type="evidence" value="ECO:0007669"/>
    <property type="project" value="UniProtKB-KW"/>
</dbReference>
<keyword evidence="9" id="KW-0808">Transferase</keyword>
<evidence type="ECO:0000256" key="7">
    <source>
        <dbReference type="HAMAP-Rule" id="MF_00120"/>
    </source>
</evidence>
<comment type="caution">
    <text evidence="9">The sequence shown here is derived from an EMBL/GenBank/DDBJ whole genome shotgun (WGS) entry which is preliminary data.</text>
</comment>
<keyword evidence="4 7" id="KW-0067">ATP-binding</keyword>
<dbReference type="PANTHER" id="PTHR11895:SF151">
    <property type="entry name" value="GLUTAMYL-TRNA(GLN) AMIDOTRANSFERASE SUBUNIT A"/>
    <property type="match status" value="1"/>
</dbReference>
<evidence type="ECO:0000256" key="6">
    <source>
        <dbReference type="ARBA" id="ARBA00047407"/>
    </source>
</evidence>
<dbReference type="PROSITE" id="PS00571">
    <property type="entry name" value="AMIDASES"/>
    <property type="match status" value="1"/>
</dbReference>
<protein>
    <recommendedName>
        <fullName evidence="7">Glutamyl-tRNA(Gln) amidotransferase subunit A</fullName>
        <shortName evidence="7">Glu-ADT subunit A</shortName>
        <ecNumber evidence="7">6.3.5.7</ecNumber>
    </recommendedName>
</protein>
<sequence length="483" mass="51586">MIDTQELTIATALDRLADGAFSARELAESYLVTAKEKNTNVNAYLEYYDDALHMADAVAERIKAGETLPLAGIPLAIKDNILILGKRASAGSKILESYTATYDATVIRRLREAGAVFLGRANMDEFAMGSSTETSAYGITKNPLDTTRVPGGSSGGSAAAVAMGGALAALGSDTGGSIRQPAAFVGLVGLKPTYGAVSRSGLMALASSLDQIGPITKTVADAEIFFRVISGSDPKDGTTAQESDTLSRKPMNGAKRLGVPEHLLEERGIDDDVRDNFRAMASLLQKDGFTLVPIELPHIAYSLPTYYIIMPAEASSNLARYDGIRYGLSIGGETLLDTYVNTRTDGFGAEVRRRVLFGTSVLSTGYYDAYYKKATDVRALIRDDFAIAFENVDAIITPTTPTPAFKIGEKARDPLAMYYSDVLTVPANLSGIPALSVPSGTVMRDGSALPVGFQIMAPHFREDILFTVGRAVERLARTGEHYV</sequence>
<comment type="similarity">
    <text evidence="1 7">Belongs to the amidase family. GatA subfamily.</text>
</comment>
<name>A0A2H0CUS4_9BACT</name>
<feature type="domain" description="Amidase" evidence="8">
    <location>
        <begin position="25"/>
        <end position="464"/>
    </location>
</feature>
<evidence type="ECO:0000313" key="9">
    <source>
        <dbReference type="EMBL" id="PIP73140.1"/>
    </source>
</evidence>
<keyword evidence="2 7" id="KW-0436">Ligase</keyword>
<feature type="active site" description="Charge relay system" evidence="7">
    <location>
        <position position="78"/>
    </location>
</feature>
<dbReference type="GO" id="GO:0030956">
    <property type="term" value="C:glutamyl-tRNA(Gln) amidotransferase complex"/>
    <property type="evidence" value="ECO:0007669"/>
    <property type="project" value="InterPro"/>
</dbReference>
<dbReference type="AlphaFoldDB" id="A0A2H0CUS4"/>
<dbReference type="InterPro" id="IPR000120">
    <property type="entry name" value="Amidase"/>
</dbReference>